<dbReference type="InterPro" id="IPR002711">
    <property type="entry name" value="HNH"/>
</dbReference>
<feature type="domain" description="HNH" evidence="1">
    <location>
        <begin position="42"/>
        <end position="93"/>
    </location>
</feature>
<accession>A0A2J7ZYD4</accession>
<evidence type="ECO:0000259" key="1">
    <source>
        <dbReference type="Pfam" id="PF01844"/>
    </source>
</evidence>
<gene>
    <name evidence="2" type="ORF">TSOC_008480</name>
</gene>
<dbReference type="CDD" id="cd00085">
    <property type="entry name" value="HNHc"/>
    <property type="match status" value="1"/>
</dbReference>
<evidence type="ECO:0000313" key="2">
    <source>
        <dbReference type="EMBL" id="PNH05270.1"/>
    </source>
</evidence>
<dbReference type="Gene3D" id="1.10.30.50">
    <property type="match status" value="1"/>
</dbReference>
<organism evidence="2 3">
    <name type="scientific">Tetrabaena socialis</name>
    <dbReference type="NCBI Taxonomy" id="47790"/>
    <lineage>
        <taxon>Eukaryota</taxon>
        <taxon>Viridiplantae</taxon>
        <taxon>Chlorophyta</taxon>
        <taxon>core chlorophytes</taxon>
        <taxon>Chlorophyceae</taxon>
        <taxon>CS clade</taxon>
        <taxon>Chlamydomonadales</taxon>
        <taxon>Tetrabaenaceae</taxon>
        <taxon>Tetrabaena</taxon>
    </lineage>
</organism>
<dbReference type="OrthoDB" id="536276at2759"/>
<evidence type="ECO:0000313" key="3">
    <source>
        <dbReference type="Proteomes" id="UP000236333"/>
    </source>
</evidence>
<proteinExistence type="predicted"/>
<dbReference type="InterPro" id="IPR003615">
    <property type="entry name" value="HNH_nuc"/>
</dbReference>
<comment type="caution">
    <text evidence="2">The sequence shown here is derived from an EMBL/GenBank/DDBJ whole genome shotgun (WGS) entry which is preliminary data.</text>
</comment>
<protein>
    <recommendedName>
        <fullName evidence="1">HNH domain-containing protein</fullName>
    </recommendedName>
</protein>
<sequence>MAPKQCAFNTCENACTKSNYRQNFLAVYPSGYPTHGSGMYTCRECKTRLSVDMMEVDHIKPKTAGSGGSNCVKNLQPLCGRLSREKCNQKKGNTYSVTDKISSRVNPEVRRYTGKVADWFSRFSK</sequence>
<reference evidence="2 3" key="1">
    <citation type="journal article" date="2017" name="Mol. Biol. Evol.">
        <title>The 4-celled Tetrabaena socialis nuclear genome reveals the essential components for genetic control of cell number at the origin of multicellularity in the volvocine lineage.</title>
        <authorList>
            <person name="Featherston J."/>
            <person name="Arakaki Y."/>
            <person name="Hanschen E.R."/>
            <person name="Ferris P.J."/>
            <person name="Michod R.E."/>
            <person name="Olson B.J.S.C."/>
            <person name="Nozaki H."/>
            <person name="Durand P.M."/>
        </authorList>
    </citation>
    <scope>NUCLEOTIDE SEQUENCE [LARGE SCALE GENOMIC DNA]</scope>
    <source>
        <strain evidence="2 3">NIES-571</strain>
    </source>
</reference>
<dbReference type="EMBL" id="PGGS01000319">
    <property type="protein sequence ID" value="PNH05270.1"/>
    <property type="molecule type" value="Genomic_DNA"/>
</dbReference>
<dbReference type="GO" id="GO:0003676">
    <property type="term" value="F:nucleic acid binding"/>
    <property type="evidence" value="ECO:0007669"/>
    <property type="project" value="InterPro"/>
</dbReference>
<name>A0A2J7ZYD4_9CHLO</name>
<dbReference type="GO" id="GO:0004519">
    <property type="term" value="F:endonuclease activity"/>
    <property type="evidence" value="ECO:0007669"/>
    <property type="project" value="InterPro"/>
</dbReference>
<keyword evidence="3" id="KW-1185">Reference proteome</keyword>
<dbReference type="AlphaFoldDB" id="A0A2J7ZYD4"/>
<dbReference type="Proteomes" id="UP000236333">
    <property type="component" value="Unassembled WGS sequence"/>
</dbReference>
<dbReference type="GO" id="GO:0008270">
    <property type="term" value="F:zinc ion binding"/>
    <property type="evidence" value="ECO:0007669"/>
    <property type="project" value="InterPro"/>
</dbReference>
<dbReference type="Pfam" id="PF01844">
    <property type="entry name" value="HNH"/>
    <property type="match status" value="1"/>
</dbReference>